<evidence type="ECO:0000256" key="5">
    <source>
        <dbReference type="ARBA" id="ARBA00022840"/>
    </source>
</evidence>
<proteinExistence type="inferred from homology"/>
<dbReference type="NCBIfam" id="NF001750">
    <property type="entry name" value="PRK00476.1"/>
    <property type="match status" value="1"/>
</dbReference>
<dbReference type="EC" id="6.1.1.12" evidence="8"/>
<dbReference type="Gene3D" id="3.30.1360.30">
    <property type="entry name" value="GAD-like domain"/>
    <property type="match status" value="1"/>
</dbReference>
<dbReference type="PANTHER" id="PTHR22594:SF5">
    <property type="entry name" value="ASPARTATE--TRNA LIGASE, MITOCHONDRIAL"/>
    <property type="match status" value="1"/>
</dbReference>
<comment type="caution">
    <text evidence="8">Lacks conserved residue(s) required for the propagation of feature annotation.</text>
</comment>
<evidence type="ECO:0000256" key="8">
    <source>
        <dbReference type="HAMAP-Rule" id="MF_00044"/>
    </source>
</evidence>
<feature type="binding site" evidence="8">
    <location>
        <position position="477"/>
    </location>
    <ligand>
        <name>ATP</name>
        <dbReference type="ChEBI" id="CHEBI:30616"/>
    </ligand>
</feature>
<feature type="domain" description="Aminoacyl-transfer RNA synthetases class-II family profile" evidence="9">
    <location>
        <begin position="148"/>
        <end position="563"/>
    </location>
</feature>
<comment type="catalytic activity">
    <reaction evidence="8">
        <text>tRNA(Asp) + L-aspartate + ATP = L-aspartyl-tRNA(Asp) + AMP + diphosphate</text>
        <dbReference type="Rhea" id="RHEA:19649"/>
        <dbReference type="Rhea" id="RHEA-COMP:9660"/>
        <dbReference type="Rhea" id="RHEA-COMP:9678"/>
        <dbReference type="ChEBI" id="CHEBI:29991"/>
        <dbReference type="ChEBI" id="CHEBI:30616"/>
        <dbReference type="ChEBI" id="CHEBI:33019"/>
        <dbReference type="ChEBI" id="CHEBI:78442"/>
        <dbReference type="ChEBI" id="CHEBI:78516"/>
        <dbReference type="ChEBI" id="CHEBI:456215"/>
        <dbReference type="EC" id="6.1.1.12"/>
    </reaction>
</comment>
<organism evidence="10 11">
    <name type="scientific">Candidatus Phytoplasma melaleucae</name>
    <dbReference type="NCBI Taxonomy" id="2982630"/>
    <lineage>
        <taxon>Bacteria</taxon>
        <taxon>Bacillati</taxon>
        <taxon>Mycoplasmatota</taxon>
        <taxon>Mollicutes</taxon>
        <taxon>Acholeplasmatales</taxon>
        <taxon>Acholeplasmataceae</taxon>
        <taxon>Candidatus Phytoplasma</taxon>
    </lineage>
</organism>
<keyword evidence="7 8" id="KW-0030">Aminoacyl-tRNA synthetase</keyword>
<comment type="function">
    <text evidence="8">Catalyzes the attachment of L-aspartate to tRNA(Asp) in a two-step reaction: L-aspartate is first activated by ATP to form Asp-AMP and then transferred to the acceptor end of tRNA(Asp).</text>
</comment>
<feature type="binding site" evidence="8">
    <location>
        <position position="484"/>
    </location>
    <ligand>
        <name>L-aspartate</name>
        <dbReference type="ChEBI" id="CHEBI:29991"/>
    </ligand>
</feature>
<keyword evidence="6 8" id="KW-0648">Protein biosynthesis</keyword>
<keyword evidence="3 8" id="KW-0436">Ligase</keyword>
<dbReference type="InterPro" id="IPR047090">
    <property type="entry name" value="AspRS_core"/>
</dbReference>
<dbReference type="NCBIfam" id="TIGR00459">
    <property type="entry name" value="aspS_bact"/>
    <property type="match status" value="1"/>
</dbReference>
<dbReference type="InterPro" id="IPR004524">
    <property type="entry name" value="Asp-tRNA-ligase_1"/>
</dbReference>
<dbReference type="HAMAP" id="MF_00044">
    <property type="entry name" value="Asp_tRNA_synth_type1"/>
    <property type="match status" value="1"/>
</dbReference>
<name>A0ABT9DCP1_9MOLU</name>
<evidence type="ECO:0000313" key="10">
    <source>
        <dbReference type="EMBL" id="MDO8167880.1"/>
    </source>
</evidence>
<keyword evidence="11" id="KW-1185">Reference proteome</keyword>
<dbReference type="CDD" id="cd04317">
    <property type="entry name" value="EcAspRS_like_N"/>
    <property type="match status" value="1"/>
</dbReference>
<evidence type="ECO:0000259" key="9">
    <source>
        <dbReference type="PROSITE" id="PS50862"/>
    </source>
</evidence>
<feature type="binding site" evidence="8">
    <location>
        <position position="445"/>
    </location>
    <ligand>
        <name>L-aspartate</name>
        <dbReference type="ChEBI" id="CHEBI:29991"/>
    </ligand>
</feature>
<evidence type="ECO:0000256" key="4">
    <source>
        <dbReference type="ARBA" id="ARBA00022741"/>
    </source>
</evidence>
<gene>
    <name evidence="8 10" type="primary">aspS</name>
    <name evidence="10" type="ORF">OC680_00065</name>
</gene>
<reference evidence="10 11" key="1">
    <citation type="journal article" date="2023" name="Int. J. Syst. Evol. Microbiol.">
        <title>The observation of taxonomic boundaries for the 16SrII and 16SrXXV phytoplasmas using genome-based delimitation.</title>
        <authorList>
            <person name="Rodrigues Jardim B."/>
            <person name="Tran-Nguyen L.T.T."/>
            <person name="Gambley C."/>
            <person name="Al-Sadi A.M."/>
            <person name="Al-Subhi A.M."/>
            <person name="Foissac X."/>
            <person name="Salar P."/>
            <person name="Cai H."/>
            <person name="Yang J.Y."/>
            <person name="Davis R."/>
            <person name="Jones L."/>
            <person name="Rodoni B."/>
            <person name="Constable F.E."/>
        </authorList>
    </citation>
    <scope>NUCLEOTIDE SEQUENCE [LARGE SCALE GENOMIC DNA]</scope>
    <source>
        <strain evidence="10">BAWM-155c</strain>
    </source>
</reference>
<accession>A0ABT9DCP1</accession>
<comment type="caution">
    <text evidence="10">The sequence shown here is derived from an EMBL/GenBank/DDBJ whole genome shotgun (WGS) entry which is preliminary data.</text>
</comment>
<dbReference type="InterPro" id="IPR047089">
    <property type="entry name" value="Asp-tRNA-ligase_1_N"/>
</dbReference>
<dbReference type="InterPro" id="IPR004365">
    <property type="entry name" value="NA-bd_OB_tRNA"/>
</dbReference>
<evidence type="ECO:0000256" key="3">
    <source>
        <dbReference type="ARBA" id="ARBA00022598"/>
    </source>
</evidence>
<evidence type="ECO:0000256" key="7">
    <source>
        <dbReference type="ARBA" id="ARBA00023146"/>
    </source>
</evidence>
<dbReference type="InterPro" id="IPR006195">
    <property type="entry name" value="aa-tRNA-synth_II"/>
</dbReference>
<dbReference type="SUPFAM" id="SSF55681">
    <property type="entry name" value="Class II aaRS and biotin synthetases"/>
    <property type="match status" value="1"/>
</dbReference>
<dbReference type="EMBL" id="JAOSID010000001">
    <property type="protein sequence ID" value="MDO8167880.1"/>
    <property type="molecule type" value="Genomic_DNA"/>
</dbReference>
<dbReference type="PROSITE" id="PS50862">
    <property type="entry name" value="AA_TRNA_LIGASE_II"/>
    <property type="match status" value="1"/>
</dbReference>
<dbReference type="Gene3D" id="3.30.930.10">
    <property type="entry name" value="Bira Bifunctional Protein, Domain 2"/>
    <property type="match status" value="1"/>
</dbReference>
<sequence>MKIKYSYSNNDITILQKGEQVYLKGWIARKRNLGNKIFLILRDVSGVVQLIVDHRHKQYKQIASVTIETVVDVKGLVIERISKNSSLKTGDIEIAIEEWNVLAEAQPLPLNIAIEGKNESTEEHKLKYRYLDLRRENQKNYLIQRHHITQNIRNTLLQNNFFELETPLLAKSTPEGARDYLVPSRIYPNRFYALPQSPQIFKQLYMVAGFERYFQIARCFRDEDLRSNRQPEFTQIDIETSFFSQKEIMSLTEEIMINLFKQFLKTKIKSPFLTITYEKAMKKYGSDKPDLRFGLFIEDLTCNFHTQYLGNNSNFVVIQGIKINTLDTSYELTSSQISKYQHLIKTQCKLDLHFLRKQNYVLKGKFSSYIKKVSFLAEGECCFFIIDNLKQEGLQNNCLKSLGFLRTRLGYDLNLIDFKQESLLWIIDFPLLEFKADEKRYYAVHNPFTAPCNIDMFLANPQQAKANAYDLVWNGYEIGGGSLRNHTYYTQKLMFERLGFSSDEMQKQFGFLLEALKYGTPPHGGIALGLDRITMLLTKTHDIKDVIAFPKTQSAQDLMLAIPSTVDKSQLDILKLKPIKKSKKND</sequence>
<dbReference type="Proteomes" id="UP001172036">
    <property type="component" value="Unassembled WGS sequence"/>
</dbReference>
<dbReference type="SUPFAM" id="SSF50249">
    <property type="entry name" value="Nucleic acid-binding proteins"/>
    <property type="match status" value="1"/>
</dbReference>
<evidence type="ECO:0000256" key="6">
    <source>
        <dbReference type="ARBA" id="ARBA00022917"/>
    </source>
</evidence>
<comment type="subcellular location">
    <subcellularLocation>
        <location evidence="8">Cytoplasm</location>
    </subcellularLocation>
</comment>
<dbReference type="InterPro" id="IPR004115">
    <property type="entry name" value="GAD-like_sf"/>
</dbReference>
<dbReference type="Pfam" id="PF01336">
    <property type="entry name" value="tRNA_anti-codon"/>
    <property type="match status" value="1"/>
</dbReference>
<dbReference type="CDD" id="cd00777">
    <property type="entry name" value="AspRS_core"/>
    <property type="match status" value="1"/>
</dbReference>
<dbReference type="InterPro" id="IPR045864">
    <property type="entry name" value="aa-tRNA-synth_II/BPL/LPL"/>
</dbReference>
<dbReference type="InterPro" id="IPR002312">
    <property type="entry name" value="Asp/Asn-tRNA-synth_IIb"/>
</dbReference>
<dbReference type="RefSeq" id="WP_304515083.1">
    <property type="nucleotide sequence ID" value="NZ_JAOSID010000001.1"/>
</dbReference>
<dbReference type="InterPro" id="IPR004364">
    <property type="entry name" value="Aa-tRNA-synt_II"/>
</dbReference>
<dbReference type="Pfam" id="PF00152">
    <property type="entry name" value="tRNA-synt_2"/>
    <property type="match status" value="1"/>
</dbReference>
<keyword evidence="8" id="KW-0963">Cytoplasm</keyword>
<keyword evidence="5 8" id="KW-0067">ATP-binding</keyword>
<dbReference type="PRINTS" id="PR01042">
    <property type="entry name" value="TRNASYNTHASP"/>
</dbReference>
<feature type="region of interest" description="Aspartate" evidence="8">
    <location>
        <begin position="199"/>
        <end position="202"/>
    </location>
</feature>
<feature type="binding site" evidence="8">
    <location>
        <position position="230"/>
    </location>
    <ligand>
        <name>ATP</name>
        <dbReference type="ChEBI" id="CHEBI:30616"/>
    </ligand>
</feature>
<feature type="binding site" evidence="8">
    <location>
        <position position="221"/>
    </location>
    <ligand>
        <name>L-aspartate</name>
        <dbReference type="ChEBI" id="CHEBI:29991"/>
    </ligand>
</feature>
<protein>
    <recommendedName>
        <fullName evidence="8">Aspartate--tRNA ligase</fullName>
        <ecNumber evidence="8">6.1.1.12</ecNumber>
    </recommendedName>
    <alternativeName>
        <fullName evidence="8">Aspartyl-tRNA synthetase</fullName>
        <shortName evidence="8">AspRS</shortName>
    </alternativeName>
</protein>
<comment type="similarity">
    <text evidence="1 8">Belongs to the class-II aminoacyl-tRNA synthetase family. Type 1 subfamily.</text>
</comment>
<keyword evidence="4 8" id="KW-0547">Nucleotide-binding</keyword>
<feature type="binding site" evidence="8">
    <location>
        <begin position="221"/>
        <end position="223"/>
    </location>
    <ligand>
        <name>ATP</name>
        <dbReference type="ChEBI" id="CHEBI:30616"/>
    </ligand>
</feature>
<dbReference type="InterPro" id="IPR012340">
    <property type="entry name" value="NA-bd_OB-fold"/>
</dbReference>
<dbReference type="PANTHER" id="PTHR22594">
    <property type="entry name" value="ASPARTYL/LYSYL-TRNA SYNTHETASE"/>
    <property type="match status" value="1"/>
</dbReference>
<evidence type="ECO:0000313" key="11">
    <source>
        <dbReference type="Proteomes" id="UP001172036"/>
    </source>
</evidence>
<evidence type="ECO:0000256" key="2">
    <source>
        <dbReference type="ARBA" id="ARBA00011738"/>
    </source>
</evidence>
<feature type="binding site" evidence="8">
    <location>
        <position position="175"/>
    </location>
    <ligand>
        <name>L-aspartate</name>
        <dbReference type="ChEBI" id="CHEBI:29991"/>
    </ligand>
</feature>
<dbReference type="Gene3D" id="2.40.50.140">
    <property type="entry name" value="Nucleic acid-binding proteins"/>
    <property type="match status" value="1"/>
</dbReference>
<comment type="subunit">
    <text evidence="2 8">Homodimer.</text>
</comment>
<evidence type="ECO:0000256" key="1">
    <source>
        <dbReference type="ARBA" id="ARBA00006303"/>
    </source>
</evidence>
<feature type="binding site" evidence="8">
    <location>
        <begin position="529"/>
        <end position="532"/>
    </location>
    <ligand>
        <name>ATP</name>
        <dbReference type="ChEBI" id="CHEBI:30616"/>
    </ligand>
</feature>
<dbReference type="GO" id="GO:0004815">
    <property type="term" value="F:aspartate-tRNA ligase activity"/>
    <property type="evidence" value="ECO:0007669"/>
    <property type="project" value="UniProtKB-EC"/>
</dbReference>